<dbReference type="EMBL" id="AFPY01000097">
    <property type="protein sequence ID" value="EGQ15759.1"/>
    <property type="molecule type" value="Genomic_DNA"/>
</dbReference>
<keyword evidence="1" id="KW-0812">Transmembrane</keyword>
<evidence type="ECO:0000256" key="1">
    <source>
        <dbReference type="SAM" id="Phobius"/>
    </source>
</evidence>
<evidence type="ECO:0000313" key="3">
    <source>
        <dbReference type="Proteomes" id="UP000004123"/>
    </source>
</evidence>
<protein>
    <submittedName>
        <fullName evidence="2">Uncharacterized protein</fullName>
    </submittedName>
</protein>
<keyword evidence="1" id="KW-0472">Membrane</keyword>
<dbReference type="HOGENOM" id="CLU_2818618_0_0_10"/>
<name>F9DJM6_9BACT</name>
<comment type="caution">
    <text evidence="2">The sequence shown here is derived from an EMBL/GenBank/DDBJ whole genome shotgun (WGS) entry which is preliminary data.</text>
</comment>
<feature type="transmembrane region" description="Helical" evidence="1">
    <location>
        <begin position="41"/>
        <end position="58"/>
    </location>
</feature>
<sequence length="67" mass="7783">NIIISCTISNLQEASGLHKATFFAFSLAKIKDIRFNCKLKHSYFVIINIFNIFSVYFLKSISKIQFF</sequence>
<dbReference type="Proteomes" id="UP000004123">
    <property type="component" value="Unassembled WGS sequence"/>
</dbReference>
<organism evidence="2 3">
    <name type="scientific">Prevotella pallens ATCC 700821</name>
    <dbReference type="NCBI Taxonomy" id="997353"/>
    <lineage>
        <taxon>Bacteria</taxon>
        <taxon>Pseudomonadati</taxon>
        <taxon>Bacteroidota</taxon>
        <taxon>Bacteroidia</taxon>
        <taxon>Bacteroidales</taxon>
        <taxon>Prevotellaceae</taxon>
        <taxon>Prevotella</taxon>
    </lineage>
</organism>
<evidence type="ECO:0000313" key="2">
    <source>
        <dbReference type="EMBL" id="EGQ15759.1"/>
    </source>
</evidence>
<proteinExistence type="predicted"/>
<accession>F9DJM6</accession>
<dbReference type="AlphaFoldDB" id="F9DJM6"/>
<gene>
    <name evidence="2" type="ORF">HMPREF9144_1867</name>
</gene>
<reference evidence="2 3" key="1">
    <citation type="submission" date="2011-04" db="EMBL/GenBank/DDBJ databases">
        <authorList>
            <person name="Muzny D."/>
            <person name="Qin X."/>
            <person name="Deng J."/>
            <person name="Jiang H."/>
            <person name="Liu Y."/>
            <person name="Qu J."/>
            <person name="Song X.-Z."/>
            <person name="Zhang L."/>
            <person name="Thornton R."/>
            <person name="Coyle M."/>
            <person name="Francisco L."/>
            <person name="Jackson L."/>
            <person name="Javaid M."/>
            <person name="Korchina V."/>
            <person name="Kovar C."/>
            <person name="Mata R."/>
            <person name="Mathew T."/>
            <person name="Ngo R."/>
            <person name="Nguyen L."/>
            <person name="Nguyen N."/>
            <person name="Okwuonu G."/>
            <person name="Ongeri F."/>
            <person name="Pham C."/>
            <person name="Simmons D."/>
            <person name="Wilczek-Boney K."/>
            <person name="Hale W."/>
            <person name="Jakkamsetti A."/>
            <person name="Pham P."/>
            <person name="Ruth R."/>
            <person name="San Lucas F."/>
            <person name="Warren J."/>
            <person name="Zhang J."/>
            <person name="Zhao Z."/>
            <person name="Zhou C."/>
            <person name="Zhu D."/>
            <person name="Lee S."/>
            <person name="Bess C."/>
            <person name="Blankenburg K."/>
            <person name="Forbes L."/>
            <person name="Fu Q."/>
            <person name="Gubbala S."/>
            <person name="Hirani K."/>
            <person name="Jayaseelan J.C."/>
            <person name="Lara F."/>
            <person name="Munidasa M."/>
            <person name="Palculict T."/>
            <person name="Patil S."/>
            <person name="Pu L.-L."/>
            <person name="Saada N."/>
            <person name="Tang L."/>
            <person name="Weissenberger G."/>
            <person name="Zhu Y."/>
            <person name="Hemphill L."/>
            <person name="Shang Y."/>
            <person name="Youmans B."/>
            <person name="Ayvaz T."/>
            <person name="Ross M."/>
            <person name="Santibanez J."/>
            <person name="Aqrawi P."/>
            <person name="Gross S."/>
            <person name="Joshi V."/>
            <person name="Fowler G."/>
            <person name="Nazareth L."/>
            <person name="Reid J."/>
            <person name="Worley K."/>
            <person name="Petrosino J."/>
            <person name="Highlander S."/>
            <person name="Gibbs R."/>
        </authorList>
    </citation>
    <scope>NUCLEOTIDE SEQUENCE [LARGE SCALE GENOMIC DNA]</scope>
    <source>
        <strain evidence="2 3">ATCC 700821</strain>
    </source>
</reference>
<feature type="non-terminal residue" evidence="2">
    <location>
        <position position="1"/>
    </location>
</feature>
<keyword evidence="1" id="KW-1133">Transmembrane helix</keyword>